<dbReference type="EMBL" id="BOMV01000078">
    <property type="protein sequence ID" value="GIF00006.1"/>
    <property type="molecule type" value="Genomic_DNA"/>
</dbReference>
<organism evidence="1 2">
    <name type="scientific">Paractinoplanes rishiriensis</name>
    <dbReference type="NCBI Taxonomy" id="1050105"/>
    <lineage>
        <taxon>Bacteria</taxon>
        <taxon>Bacillati</taxon>
        <taxon>Actinomycetota</taxon>
        <taxon>Actinomycetes</taxon>
        <taxon>Micromonosporales</taxon>
        <taxon>Micromonosporaceae</taxon>
        <taxon>Paractinoplanes</taxon>
    </lineage>
</organism>
<accession>A0A919K3C8</accession>
<dbReference type="RefSeq" id="WP_203787266.1">
    <property type="nucleotide sequence ID" value="NZ_BOMV01000078.1"/>
</dbReference>
<gene>
    <name evidence="1" type="ORF">Ari01nite_74700</name>
</gene>
<protein>
    <recommendedName>
        <fullName evidence="3">Knr4/Smi1-like domain-containing protein</fullName>
    </recommendedName>
</protein>
<dbReference type="AlphaFoldDB" id="A0A919K3C8"/>
<name>A0A919K3C8_9ACTN</name>
<dbReference type="Proteomes" id="UP000636960">
    <property type="component" value="Unassembled WGS sequence"/>
</dbReference>
<proteinExistence type="predicted"/>
<evidence type="ECO:0000313" key="1">
    <source>
        <dbReference type="EMBL" id="GIF00006.1"/>
    </source>
</evidence>
<keyword evidence="2" id="KW-1185">Reference proteome</keyword>
<evidence type="ECO:0000313" key="2">
    <source>
        <dbReference type="Proteomes" id="UP000636960"/>
    </source>
</evidence>
<comment type="caution">
    <text evidence="1">The sequence shown here is derived from an EMBL/GenBank/DDBJ whole genome shotgun (WGS) entry which is preliminary data.</text>
</comment>
<sequence length="178" mass="19564">MLTERLTELVAIVRDLDRPVARLLLPGLSRPEVEAFLGPSVPDEVGTWFGWCNGVRSEPGQLQDDVNLIPGYNPLSLAEAAEARTYYEGDPVLGPQWIPLLGGPSGDLKAAVWEDGGPLRIAGVLIGEPTEIEYESVEQMVDYHIRCYRAGAFSVDDEGYLTMDPDRCDEIYEGVVRG</sequence>
<evidence type="ECO:0008006" key="3">
    <source>
        <dbReference type="Google" id="ProtNLM"/>
    </source>
</evidence>
<reference evidence="1" key="1">
    <citation type="submission" date="2021-01" db="EMBL/GenBank/DDBJ databases">
        <title>Whole genome shotgun sequence of Actinoplanes rishiriensis NBRC 108556.</title>
        <authorList>
            <person name="Komaki H."/>
            <person name="Tamura T."/>
        </authorList>
    </citation>
    <scope>NUCLEOTIDE SEQUENCE</scope>
    <source>
        <strain evidence="1">NBRC 108556</strain>
    </source>
</reference>